<gene>
    <name evidence="3" type="ORF">HKK74_18965</name>
</gene>
<feature type="transmembrane region" description="Helical" evidence="1">
    <location>
        <begin position="194"/>
        <end position="215"/>
    </location>
</feature>
<feature type="transmembrane region" description="Helical" evidence="1">
    <location>
        <begin position="315"/>
        <end position="335"/>
    </location>
</feature>
<feature type="transmembrane region" description="Helical" evidence="1">
    <location>
        <begin position="285"/>
        <end position="309"/>
    </location>
</feature>
<keyword evidence="3" id="KW-0012">Acyltransferase</keyword>
<feature type="transmembrane region" description="Helical" evidence="1">
    <location>
        <begin position="227"/>
        <end position="246"/>
    </location>
</feature>
<protein>
    <submittedName>
        <fullName evidence="3">Acyltransferase</fullName>
    </submittedName>
</protein>
<dbReference type="Pfam" id="PF01757">
    <property type="entry name" value="Acyl_transf_3"/>
    <property type="match status" value="1"/>
</dbReference>
<feature type="transmembrane region" description="Helical" evidence="1">
    <location>
        <begin position="252"/>
        <end position="273"/>
    </location>
</feature>
<feature type="transmembrane region" description="Helical" evidence="1">
    <location>
        <begin position="123"/>
        <end position="146"/>
    </location>
</feature>
<dbReference type="Proteomes" id="UP000805614">
    <property type="component" value="Unassembled WGS sequence"/>
</dbReference>
<keyword evidence="1" id="KW-0812">Transmembrane</keyword>
<keyword evidence="3" id="KW-0808">Transferase</keyword>
<organism evidence="3 4">
    <name type="scientific">Actinomadura alba</name>
    <dbReference type="NCBI Taxonomy" id="406431"/>
    <lineage>
        <taxon>Bacteria</taxon>
        <taxon>Bacillati</taxon>
        <taxon>Actinomycetota</taxon>
        <taxon>Actinomycetes</taxon>
        <taxon>Streptosporangiales</taxon>
        <taxon>Thermomonosporaceae</taxon>
        <taxon>Actinomadura</taxon>
    </lineage>
</organism>
<dbReference type="InterPro" id="IPR050879">
    <property type="entry name" value="Acyltransferase_3"/>
</dbReference>
<keyword evidence="4" id="KW-1185">Reference proteome</keyword>
<keyword evidence="1" id="KW-0472">Membrane</keyword>
<name>A0ABR7LRU7_9ACTN</name>
<dbReference type="PANTHER" id="PTHR23028">
    <property type="entry name" value="ACETYLTRANSFERASE"/>
    <property type="match status" value="1"/>
</dbReference>
<dbReference type="PANTHER" id="PTHR23028:SF53">
    <property type="entry name" value="ACYL_TRANSF_3 DOMAIN-CONTAINING PROTEIN"/>
    <property type="match status" value="1"/>
</dbReference>
<evidence type="ECO:0000313" key="4">
    <source>
        <dbReference type="Proteomes" id="UP000805614"/>
    </source>
</evidence>
<evidence type="ECO:0000313" key="3">
    <source>
        <dbReference type="EMBL" id="MBC6467558.1"/>
    </source>
</evidence>
<feature type="domain" description="Acyltransferase 3" evidence="2">
    <location>
        <begin position="35"/>
        <end position="335"/>
    </location>
</feature>
<comment type="caution">
    <text evidence="3">The sequence shown here is derived from an EMBL/GenBank/DDBJ whole genome shotgun (WGS) entry which is preliminary data.</text>
</comment>
<accession>A0ABR7LRU7</accession>
<proteinExistence type="predicted"/>
<evidence type="ECO:0000259" key="2">
    <source>
        <dbReference type="Pfam" id="PF01757"/>
    </source>
</evidence>
<evidence type="ECO:0000256" key="1">
    <source>
        <dbReference type="SAM" id="Phobius"/>
    </source>
</evidence>
<dbReference type="GO" id="GO:0016746">
    <property type="term" value="F:acyltransferase activity"/>
    <property type="evidence" value="ECO:0007669"/>
    <property type="project" value="UniProtKB-KW"/>
</dbReference>
<feature type="transmembrane region" description="Helical" evidence="1">
    <location>
        <begin position="77"/>
        <end position="103"/>
    </location>
</feature>
<reference evidence="3 4" key="1">
    <citation type="submission" date="2020-06" db="EMBL/GenBank/DDBJ databases">
        <title>Actinomadura xiongansis sp. nov., isolated from soil of Baiyangdian.</title>
        <authorList>
            <person name="Zhang X."/>
        </authorList>
    </citation>
    <scope>NUCLEOTIDE SEQUENCE [LARGE SCALE GENOMIC DNA]</scope>
    <source>
        <strain evidence="3 4">HBUM206468</strain>
    </source>
</reference>
<dbReference type="InterPro" id="IPR002656">
    <property type="entry name" value="Acyl_transf_3_dom"/>
</dbReference>
<sequence length="353" mass="38767">MATMFLARVSFTQIFASPAFQMIPDKGAVAMVFWQGASAATSYLFLFSGFVLAWSVRPGDTVRRFWRHRFLELYPPHLITLAAAIVLFTFVPLFPVDYGVAVLNGTLLHAWFPQLEIWTSFNSSSWVVSCEVLFALCFPVLMALIARIRPERLWAWTGGVVAVIFILPLAATLLPDNLAAPYPGHEFTKVPDSQFWFVTKFPPVRMLEFILGILLARVVQTRRRLPLGVGGATLLLIVSYAVAPLFPLTYPMVAVTAVPIGLVIAALATADGAGRRGWLNSRVMVWLGGVSWEFYLWSLVVINAGVALLDGGFGVPAGLAVVALLFGVTLLLSWLQSILIQRPIMRGFGTPGR</sequence>
<keyword evidence="1" id="KW-1133">Transmembrane helix</keyword>
<feature type="transmembrane region" description="Helical" evidence="1">
    <location>
        <begin position="153"/>
        <end position="174"/>
    </location>
</feature>
<dbReference type="EMBL" id="JABVEC010000013">
    <property type="protein sequence ID" value="MBC6467558.1"/>
    <property type="molecule type" value="Genomic_DNA"/>
</dbReference>
<feature type="transmembrane region" description="Helical" evidence="1">
    <location>
        <begin position="31"/>
        <end position="56"/>
    </location>
</feature>